<name>A0A318UGM7_9SPHI</name>
<dbReference type="OrthoDB" id="1115172at2"/>
<keyword evidence="1" id="KW-0175">Coiled coil</keyword>
<feature type="transmembrane region" description="Helical" evidence="2">
    <location>
        <begin position="16"/>
        <end position="35"/>
    </location>
</feature>
<dbReference type="RefSeq" id="WP_110827944.1">
    <property type="nucleotide sequence ID" value="NZ_QKLU01000002.1"/>
</dbReference>
<organism evidence="3 4">
    <name type="scientific">Pedobacter nutrimenti</name>
    <dbReference type="NCBI Taxonomy" id="1241337"/>
    <lineage>
        <taxon>Bacteria</taxon>
        <taxon>Pseudomonadati</taxon>
        <taxon>Bacteroidota</taxon>
        <taxon>Sphingobacteriia</taxon>
        <taxon>Sphingobacteriales</taxon>
        <taxon>Sphingobacteriaceae</taxon>
        <taxon>Pedobacter</taxon>
    </lineage>
</organism>
<evidence type="ECO:0000256" key="2">
    <source>
        <dbReference type="SAM" id="Phobius"/>
    </source>
</evidence>
<gene>
    <name evidence="3" type="ORF">B0O44_102166</name>
</gene>
<keyword evidence="2" id="KW-0472">Membrane</keyword>
<proteinExistence type="predicted"/>
<dbReference type="AlphaFoldDB" id="A0A318UGM7"/>
<keyword evidence="2" id="KW-1133">Transmembrane helix</keyword>
<protein>
    <submittedName>
        <fullName evidence="3">Uncharacterized protein</fullName>
    </submittedName>
</protein>
<dbReference type="EMBL" id="QKLU01000002">
    <property type="protein sequence ID" value="PYF75614.1"/>
    <property type="molecule type" value="Genomic_DNA"/>
</dbReference>
<comment type="caution">
    <text evidence="3">The sequence shown here is derived from an EMBL/GenBank/DDBJ whole genome shotgun (WGS) entry which is preliminary data.</text>
</comment>
<dbReference type="Proteomes" id="UP000248198">
    <property type="component" value="Unassembled WGS sequence"/>
</dbReference>
<keyword evidence="4" id="KW-1185">Reference proteome</keyword>
<sequence length="303" mass="34176">MLDQRISGNKGDHNKIYFLIVVIAALIGTNAYLYLKDKHESERFVSVNTEKDRLKLEVEKIEVELDKVNAINLSLSDKLIKEQSLAREKIAALKLALQKGELTQQELNAAQKEIKNLRTFVKNYNDEISKLHQENELLKTQRDSLAKSADRESQRADKLALKNSELNDKVKTGAALKAFNVNVSAFKVRNNGKQIQVSSAGSAKKLVISFGIAPNPLAEKNYHKIYLRVFDPAGNLIISDENNLFDADKQQMQFSEMITISYNDDNTGYTIQWVNPKEFIKGTYAVILYADGFTMGKSSITLK</sequence>
<accession>A0A318UGM7</accession>
<keyword evidence="2" id="KW-0812">Transmembrane</keyword>
<evidence type="ECO:0000313" key="3">
    <source>
        <dbReference type="EMBL" id="PYF75614.1"/>
    </source>
</evidence>
<reference evidence="3 4" key="1">
    <citation type="submission" date="2018-06" db="EMBL/GenBank/DDBJ databases">
        <title>Genomic Encyclopedia of Archaeal and Bacterial Type Strains, Phase II (KMG-II): from individual species to whole genera.</title>
        <authorList>
            <person name="Goeker M."/>
        </authorList>
    </citation>
    <scope>NUCLEOTIDE SEQUENCE [LARGE SCALE GENOMIC DNA]</scope>
    <source>
        <strain evidence="3 4">DSM 27372</strain>
    </source>
</reference>
<feature type="coiled-coil region" evidence="1">
    <location>
        <begin position="44"/>
        <end position="169"/>
    </location>
</feature>
<evidence type="ECO:0000313" key="4">
    <source>
        <dbReference type="Proteomes" id="UP000248198"/>
    </source>
</evidence>
<evidence type="ECO:0000256" key="1">
    <source>
        <dbReference type="SAM" id="Coils"/>
    </source>
</evidence>